<reference evidence="2" key="1">
    <citation type="submission" date="2022-01" db="EMBL/GenBank/DDBJ databases">
        <title>Genome-Based Taxonomic Classification of the Phylum Actinobacteria.</title>
        <authorList>
            <person name="Gao Y."/>
        </authorList>
    </citation>
    <scope>NUCLEOTIDE SEQUENCE</scope>
    <source>
        <strain evidence="2">KLBMP 8922</strain>
    </source>
</reference>
<proteinExistence type="predicted"/>
<dbReference type="AlphaFoldDB" id="A0AA41TYD0"/>
<sequence length="579" mass="61417">MGQHRFIPRKPRGRGLLVVAGVLSVTAGLGVAAYAEQTSGDAGSTSAARCTLKPNPDQSDLSESRSCFTVDASLDRAPAVGETATIRFTVTAEHAAKNVRVEADLPAGMTWAALPAGLTGTTVADPAPVTGGTLHRAATDHAFKAGQVRTYEGKVTAVAPGSTEIRVRAGSGRESIGEDTVFLTMAQGSGVSAFGVAAAAAAPGATTTATLPSRYAGVIQKKVPADPAPTGPNDDAPWTEAAKTAAGTACVTGQWAYVDDTGATRLVVNATVEAWDADTDSAHDRLAVGTTGSVGDYRICFPNTDAGGQDVYLKFITETSRYRVQKTGTPEPYVFVSRTIGNTLKGSTNDFGPLKPADPALMRAWAAFKAANDLWRWVPGGTCWDEDDAVCRKHILNWTPGGTGGTYYRGDINETFLNGIEPKAPFIVVHEMGHALMDDLYEDAPPPLDCASPHYLHRPTGPNCAWVEGFAHWVAASALDDPWVRWPVGAPSSLETANLDWDDGDTVEGRVAGALVDISDYMNDGSDTYGEGSPAYIWKTTAKHRPKTFREFWDARRTDGYNVASPGALKCLWQNTIMY</sequence>
<dbReference type="EMBL" id="JAKFHA010000001">
    <property type="protein sequence ID" value="MCF2526035.1"/>
    <property type="molecule type" value="Genomic_DNA"/>
</dbReference>
<dbReference type="Proteomes" id="UP001165378">
    <property type="component" value="Unassembled WGS sequence"/>
</dbReference>
<accession>A0AA41TYD0</accession>
<evidence type="ECO:0000313" key="3">
    <source>
        <dbReference type="Proteomes" id="UP001165378"/>
    </source>
</evidence>
<keyword evidence="3" id="KW-1185">Reference proteome</keyword>
<gene>
    <name evidence="2" type="ORF">LZ495_02190</name>
</gene>
<evidence type="ECO:0000256" key="1">
    <source>
        <dbReference type="SAM" id="MobiDB-lite"/>
    </source>
</evidence>
<feature type="region of interest" description="Disordered" evidence="1">
    <location>
        <begin position="41"/>
        <end position="64"/>
    </location>
</feature>
<comment type="caution">
    <text evidence="2">The sequence shown here is derived from an EMBL/GenBank/DDBJ whole genome shotgun (WGS) entry which is preliminary data.</text>
</comment>
<dbReference type="RefSeq" id="WP_235050096.1">
    <property type="nucleotide sequence ID" value="NZ_JAKFHA010000001.1"/>
</dbReference>
<organism evidence="2 3">
    <name type="scientific">Yinghuangia soli</name>
    <dbReference type="NCBI Taxonomy" id="2908204"/>
    <lineage>
        <taxon>Bacteria</taxon>
        <taxon>Bacillati</taxon>
        <taxon>Actinomycetota</taxon>
        <taxon>Actinomycetes</taxon>
        <taxon>Kitasatosporales</taxon>
        <taxon>Streptomycetaceae</taxon>
        <taxon>Yinghuangia</taxon>
    </lineage>
</organism>
<protein>
    <submittedName>
        <fullName evidence="2">Uncharacterized protein</fullName>
    </submittedName>
</protein>
<name>A0AA41TYD0_9ACTN</name>
<evidence type="ECO:0000313" key="2">
    <source>
        <dbReference type="EMBL" id="MCF2526035.1"/>
    </source>
</evidence>